<accession>A0A249SMF4</accession>
<keyword evidence="2 6" id="KW-0378">Hydrolase</keyword>
<comment type="similarity">
    <text evidence="1 5">Belongs to the glycosyl hydrolase 1 family.</text>
</comment>
<dbReference type="RefSeq" id="WP_027875822.1">
    <property type="nucleotide sequence ID" value="NZ_CP023173.1"/>
</dbReference>
<evidence type="ECO:0000256" key="5">
    <source>
        <dbReference type="RuleBase" id="RU003690"/>
    </source>
</evidence>
<evidence type="ECO:0000256" key="2">
    <source>
        <dbReference type="ARBA" id="ARBA00022801"/>
    </source>
</evidence>
<dbReference type="GO" id="GO:0008422">
    <property type="term" value="F:beta-glucosidase activity"/>
    <property type="evidence" value="ECO:0007669"/>
    <property type="project" value="TreeGrafter"/>
</dbReference>
<dbReference type="FunFam" id="3.20.20.80:FF:000004">
    <property type="entry name" value="Beta-glucosidase 6-phospho-beta-glucosidase"/>
    <property type="match status" value="1"/>
</dbReference>
<dbReference type="EMBL" id="CP023173">
    <property type="protein sequence ID" value="ASZ08793.1"/>
    <property type="molecule type" value="Genomic_DNA"/>
</dbReference>
<organism evidence="6 7">
    <name type="scientific">Mesoplasma chauliocola</name>
    <dbReference type="NCBI Taxonomy" id="216427"/>
    <lineage>
        <taxon>Bacteria</taxon>
        <taxon>Bacillati</taxon>
        <taxon>Mycoplasmatota</taxon>
        <taxon>Mollicutes</taxon>
        <taxon>Entomoplasmatales</taxon>
        <taxon>Entomoplasmataceae</taxon>
        <taxon>Mesoplasma</taxon>
    </lineage>
</organism>
<proteinExistence type="inferred from homology"/>
<reference evidence="6 7" key="1">
    <citation type="submission" date="2017-08" db="EMBL/GenBank/DDBJ databases">
        <title>Complete Genome Sequence of Mesoplasma chauliocola.</title>
        <authorList>
            <person name="Knight T.F.Jr."/>
            <person name="Citino T."/>
        </authorList>
    </citation>
    <scope>NUCLEOTIDE SEQUENCE [LARGE SCALE GENOMIC DNA]</scope>
    <source>
        <strain evidence="6 7">CHPA-2</strain>
    </source>
</reference>
<dbReference type="InterPro" id="IPR018120">
    <property type="entry name" value="Glyco_hydro_1_AS"/>
</dbReference>
<dbReference type="Pfam" id="PF00232">
    <property type="entry name" value="Glyco_hydro_1"/>
    <property type="match status" value="1"/>
</dbReference>
<dbReference type="PROSITE" id="PS00572">
    <property type="entry name" value="GLYCOSYL_HYDROL_F1_1"/>
    <property type="match status" value="1"/>
</dbReference>
<evidence type="ECO:0000313" key="6">
    <source>
        <dbReference type="EMBL" id="ASZ08793.1"/>
    </source>
</evidence>
<evidence type="ECO:0000256" key="1">
    <source>
        <dbReference type="ARBA" id="ARBA00010838"/>
    </source>
</evidence>
<dbReference type="PANTHER" id="PTHR10353">
    <property type="entry name" value="GLYCOSYL HYDROLASE"/>
    <property type="match status" value="1"/>
</dbReference>
<evidence type="ECO:0000256" key="3">
    <source>
        <dbReference type="ARBA" id="ARBA00023295"/>
    </source>
</evidence>
<dbReference type="GO" id="GO:0016052">
    <property type="term" value="P:carbohydrate catabolic process"/>
    <property type="evidence" value="ECO:0007669"/>
    <property type="project" value="TreeGrafter"/>
</dbReference>
<dbReference type="STRING" id="1336232.GCA_000518825_00694"/>
<dbReference type="Gene3D" id="3.20.20.80">
    <property type="entry name" value="Glycosidases"/>
    <property type="match status" value="1"/>
</dbReference>
<feature type="active site" description="Nucleophile" evidence="4">
    <location>
        <position position="384"/>
    </location>
</feature>
<name>A0A249SMF4_9MOLU</name>
<sequence length="483" mass="56556">MKFIKDDFLWGGATSAGQIEGAWNKNMKSPTLLDVSPFNSEIDRKEMQISSKTKNEYLKNLEVIEDYKFPKRLGINFYDKYKEDIALFKEAGMNIYRMSIAWSRIFPNGNEQQPNVEGLQFYKNVFEECKKNGLKIMVTMQHFDVPIPIMTKYGGWVNKKVIDLYLKYAEVLFKEFYEDVDFWLPFNEIDIAIWAPELGIGIFKSDYSEDQKSLVSASYQGLHNQFVAQAKTIELAKKISDKIKIGCMLANSTTYAIDCKPENVMENLKMQQFSRWFYYDVMARGEYPKYIKRHFSENNILLDITSEELEIIKNNTIEYITFSYYMTGTVSKDKIKKANANLHDIGENPFLESTEWGWQIDPIGLRITLNEIWDRYQLPIFISENGIGVVETLNSSQTVEDDYRIKYLKEHIIQINEALKDGVDVFGYTMWTPIDVVSASTCEMSKRYGLIFVDYDDYHNGTGKRFKKKSYHWFQNFMKTKEL</sequence>
<dbReference type="Proteomes" id="UP000232229">
    <property type="component" value="Chromosome"/>
</dbReference>
<dbReference type="GO" id="GO:0005829">
    <property type="term" value="C:cytosol"/>
    <property type="evidence" value="ECO:0007669"/>
    <property type="project" value="TreeGrafter"/>
</dbReference>
<dbReference type="SUPFAM" id="SSF51445">
    <property type="entry name" value="(Trans)glycosidases"/>
    <property type="match status" value="1"/>
</dbReference>
<dbReference type="PRINTS" id="PR00131">
    <property type="entry name" value="GLHYDRLASE1"/>
</dbReference>
<evidence type="ECO:0000313" key="7">
    <source>
        <dbReference type="Proteomes" id="UP000232229"/>
    </source>
</evidence>
<keyword evidence="7" id="KW-1185">Reference proteome</keyword>
<dbReference type="InterPro" id="IPR017853">
    <property type="entry name" value="GH"/>
</dbReference>
<dbReference type="PANTHER" id="PTHR10353:SF122">
    <property type="entry name" value="6-PHOSPHO-BETA-GLUCOSIDASE ASCB-RELATED"/>
    <property type="match status" value="1"/>
</dbReference>
<dbReference type="KEGG" id="mchc:CK556_00225"/>
<evidence type="ECO:0000256" key="4">
    <source>
        <dbReference type="PROSITE-ProRule" id="PRU10055"/>
    </source>
</evidence>
<protein>
    <submittedName>
        <fullName evidence="6">Glycoside hydrolase family 1 protein</fullName>
    </submittedName>
</protein>
<keyword evidence="3" id="KW-0326">Glycosidase</keyword>
<dbReference type="AlphaFoldDB" id="A0A249SMF4"/>
<dbReference type="InterPro" id="IPR001360">
    <property type="entry name" value="Glyco_hydro_1"/>
</dbReference>
<gene>
    <name evidence="6" type="ORF">CK556_00225</name>
</gene>